<accession>D0LGN3</accession>
<reference evidence="2 3" key="1">
    <citation type="journal article" date="2010" name="Stand. Genomic Sci.">
        <title>Complete genome sequence of Haliangium ochraceum type strain (SMP-2).</title>
        <authorList>
            <consortium name="US DOE Joint Genome Institute (JGI-PGF)"/>
            <person name="Ivanova N."/>
            <person name="Daum C."/>
            <person name="Lang E."/>
            <person name="Abt B."/>
            <person name="Kopitz M."/>
            <person name="Saunders E."/>
            <person name="Lapidus A."/>
            <person name="Lucas S."/>
            <person name="Glavina Del Rio T."/>
            <person name="Nolan M."/>
            <person name="Tice H."/>
            <person name="Copeland A."/>
            <person name="Cheng J.F."/>
            <person name="Chen F."/>
            <person name="Bruce D."/>
            <person name="Goodwin L."/>
            <person name="Pitluck S."/>
            <person name="Mavromatis K."/>
            <person name="Pati A."/>
            <person name="Mikhailova N."/>
            <person name="Chen A."/>
            <person name="Palaniappan K."/>
            <person name="Land M."/>
            <person name="Hauser L."/>
            <person name="Chang Y.J."/>
            <person name="Jeffries C.D."/>
            <person name="Detter J.C."/>
            <person name="Brettin T."/>
            <person name="Rohde M."/>
            <person name="Goker M."/>
            <person name="Bristow J."/>
            <person name="Markowitz V."/>
            <person name="Eisen J.A."/>
            <person name="Hugenholtz P."/>
            <person name="Kyrpides N.C."/>
            <person name="Klenk H.P."/>
        </authorList>
    </citation>
    <scope>NUCLEOTIDE SEQUENCE [LARGE SCALE GENOMIC DNA]</scope>
    <source>
        <strain evidence="3">DSM 14365 / CIP 107738 / JCM 11303 / AJ 13395 / SMP-2</strain>
    </source>
</reference>
<name>D0LGN3_HALO1</name>
<dbReference type="RefSeq" id="WP_012825406.1">
    <property type="nucleotide sequence ID" value="NC_013440.1"/>
</dbReference>
<evidence type="ECO:0000256" key="1">
    <source>
        <dbReference type="SAM" id="SignalP"/>
    </source>
</evidence>
<keyword evidence="1" id="KW-0732">Signal</keyword>
<dbReference type="HOGENOM" id="CLU_1084896_0_0_7"/>
<dbReference type="AlphaFoldDB" id="D0LGN3"/>
<feature type="signal peptide" evidence="1">
    <location>
        <begin position="1"/>
        <end position="30"/>
    </location>
</feature>
<dbReference type="EMBL" id="CP001804">
    <property type="protein sequence ID" value="ACY12779.1"/>
    <property type="molecule type" value="Genomic_DNA"/>
</dbReference>
<protein>
    <recommendedName>
        <fullName evidence="4">Lipoprotein</fullName>
    </recommendedName>
</protein>
<dbReference type="PROSITE" id="PS51257">
    <property type="entry name" value="PROKAR_LIPOPROTEIN"/>
    <property type="match status" value="1"/>
</dbReference>
<evidence type="ECO:0008006" key="4">
    <source>
        <dbReference type="Google" id="ProtNLM"/>
    </source>
</evidence>
<dbReference type="Proteomes" id="UP000001880">
    <property type="component" value="Chromosome"/>
</dbReference>
<gene>
    <name evidence="2" type="ordered locus">Hoch_0138</name>
</gene>
<sequence>MTMAWKHSDTRTAPAAMSLAAMSLAAMSLAGSGCVVVTDMADEDDSRLSITWGLQAGDDNAPAACPPGATVAVISEPLDDGDYGLGDGDEIYDLYDCVDRAGVTGPLPPGSYDVWIDVIDESGERLLAQSNFETATLGFGELRALDYDISLDRGSFYVTWELADDVRALSCAEASAGELRVDSRPELAPGASFEDFFSCSDGQALTPGLPLGDYRVVLGLVDDKRESVAAPEVLDGAIEFGNAFVDLGHFVFTLAD</sequence>
<dbReference type="KEGG" id="hoh:Hoch_0138"/>
<organism evidence="2 3">
    <name type="scientific">Haliangium ochraceum (strain DSM 14365 / JCM 11303 / SMP-2)</name>
    <dbReference type="NCBI Taxonomy" id="502025"/>
    <lineage>
        <taxon>Bacteria</taxon>
        <taxon>Pseudomonadati</taxon>
        <taxon>Myxococcota</taxon>
        <taxon>Polyangia</taxon>
        <taxon>Haliangiales</taxon>
        <taxon>Kofleriaceae</taxon>
        <taxon>Haliangium</taxon>
    </lineage>
</organism>
<dbReference type="STRING" id="502025.Hoch_0138"/>
<proteinExistence type="predicted"/>
<evidence type="ECO:0000313" key="2">
    <source>
        <dbReference type="EMBL" id="ACY12779.1"/>
    </source>
</evidence>
<keyword evidence="3" id="KW-1185">Reference proteome</keyword>
<feature type="chain" id="PRO_5003011224" description="Lipoprotein" evidence="1">
    <location>
        <begin position="31"/>
        <end position="256"/>
    </location>
</feature>
<evidence type="ECO:0000313" key="3">
    <source>
        <dbReference type="Proteomes" id="UP000001880"/>
    </source>
</evidence>